<keyword evidence="3 6" id="KW-0812">Transmembrane</keyword>
<keyword evidence="5 6" id="KW-0472">Membrane</keyword>
<dbReference type="InterPro" id="IPR004752">
    <property type="entry name" value="AmpG_permease/AT-1"/>
</dbReference>
<dbReference type="EMBL" id="CP001804">
    <property type="protein sequence ID" value="ACY17479.1"/>
    <property type="molecule type" value="Genomic_DNA"/>
</dbReference>
<dbReference type="CDD" id="cd17485">
    <property type="entry name" value="MFS_MFSD3"/>
    <property type="match status" value="1"/>
</dbReference>
<dbReference type="PANTHER" id="PTHR12778:SF10">
    <property type="entry name" value="MAJOR FACILITATOR SUPERFAMILY DOMAIN-CONTAINING PROTEIN 3"/>
    <property type="match status" value="1"/>
</dbReference>
<dbReference type="HOGENOM" id="CLU_029352_1_2_7"/>
<protein>
    <submittedName>
        <fullName evidence="7">Major facilitator superfamily MFS_1</fullName>
    </submittedName>
</protein>
<feature type="transmembrane region" description="Helical" evidence="6">
    <location>
        <begin position="48"/>
        <end position="67"/>
    </location>
</feature>
<dbReference type="GO" id="GO:0008521">
    <property type="term" value="F:acetyl-CoA transmembrane transporter activity"/>
    <property type="evidence" value="ECO:0007669"/>
    <property type="project" value="InterPro"/>
</dbReference>
<feature type="transmembrane region" description="Helical" evidence="6">
    <location>
        <begin position="155"/>
        <end position="172"/>
    </location>
</feature>
<proteinExistence type="predicted"/>
<gene>
    <name evidence="7" type="ordered locus">Hoch_4990</name>
</gene>
<dbReference type="eggNOG" id="COG2814">
    <property type="taxonomic scope" value="Bacteria"/>
</dbReference>
<keyword evidence="8" id="KW-1185">Reference proteome</keyword>
<evidence type="ECO:0000256" key="6">
    <source>
        <dbReference type="SAM" id="Phobius"/>
    </source>
</evidence>
<keyword evidence="2" id="KW-0813">Transport</keyword>
<feature type="transmembrane region" description="Helical" evidence="6">
    <location>
        <begin position="88"/>
        <end position="107"/>
    </location>
</feature>
<evidence type="ECO:0000313" key="7">
    <source>
        <dbReference type="EMBL" id="ACY17479.1"/>
    </source>
</evidence>
<feature type="transmembrane region" description="Helical" evidence="6">
    <location>
        <begin position="300"/>
        <end position="319"/>
    </location>
</feature>
<evidence type="ECO:0000256" key="5">
    <source>
        <dbReference type="ARBA" id="ARBA00023136"/>
    </source>
</evidence>
<feature type="transmembrane region" description="Helical" evidence="6">
    <location>
        <begin position="325"/>
        <end position="351"/>
    </location>
</feature>
<dbReference type="InterPro" id="IPR024371">
    <property type="entry name" value="AcetylCoA_trans_1-like"/>
</dbReference>
<dbReference type="STRING" id="502025.Hoch_4990"/>
<dbReference type="InterPro" id="IPR036259">
    <property type="entry name" value="MFS_trans_sf"/>
</dbReference>
<dbReference type="Proteomes" id="UP000001880">
    <property type="component" value="Chromosome"/>
</dbReference>
<dbReference type="AlphaFoldDB" id="D0LVB8"/>
<evidence type="ECO:0000256" key="4">
    <source>
        <dbReference type="ARBA" id="ARBA00022989"/>
    </source>
</evidence>
<dbReference type="GO" id="GO:0016020">
    <property type="term" value="C:membrane"/>
    <property type="evidence" value="ECO:0007669"/>
    <property type="project" value="UniProtKB-SubCell"/>
</dbReference>
<keyword evidence="4 6" id="KW-1133">Transmembrane helix</keyword>
<reference evidence="7 8" key="1">
    <citation type="journal article" date="2010" name="Stand. Genomic Sci.">
        <title>Complete genome sequence of Haliangium ochraceum type strain (SMP-2).</title>
        <authorList>
            <consortium name="US DOE Joint Genome Institute (JGI-PGF)"/>
            <person name="Ivanova N."/>
            <person name="Daum C."/>
            <person name="Lang E."/>
            <person name="Abt B."/>
            <person name="Kopitz M."/>
            <person name="Saunders E."/>
            <person name="Lapidus A."/>
            <person name="Lucas S."/>
            <person name="Glavina Del Rio T."/>
            <person name="Nolan M."/>
            <person name="Tice H."/>
            <person name="Copeland A."/>
            <person name="Cheng J.F."/>
            <person name="Chen F."/>
            <person name="Bruce D."/>
            <person name="Goodwin L."/>
            <person name="Pitluck S."/>
            <person name="Mavromatis K."/>
            <person name="Pati A."/>
            <person name="Mikhailova N."/>
            <person name="Chen A."/>
            <person name="Palaniappan K."/>
            <person name="Land M."/>
            <person name="Hauser L."/>
            <person name="Chang Y.J."/>
            <person name="Jeffries C.D."/>
            <person name="Detter J.C."/>
            <person name="Brettin T."/>
            <person name="Rohde M."/>
            <person name="Goker M."/>
            <person name="Bristow J."/>
            <person name="Markowitz V."/>
            <person name="Eisen J.A."/>
            <person name="Hugenholtz P."/>
            <person name="Kyrpides N.C."/>
            <person name="Klenk H.P."/>
        </authorList>
    </citation>
    <scope>NUCLEOTIDE SEQUENCE [LARGE SCALE GENOMIC DNA]</scope>
    <source>
        <strain evidence="8">DSM 14365 / CIP 107738 / JCM 11303 / AJ 13395 / SMP-2</strain>
    </source>
</reference>
<feature type="transmembrane region" description="Helical" evidence="6">
    <location>
        <begin position="178"/>
        <end position="200"/>
    </location>
</feature>
<name>D0LVB8_HALO1</name>
<evidence type="ECO:0000256" key="3">
    <source>
        <dbReference type="ARBA" id="ARBA00022692"/>
    </source>
</evidence>
<feature type="transmembrane region" description="Helical" evidence="6">
    <location>
        <begin position="269"/>
        <end position="293"/>
    </location>
</feature>
<dbReference type="GO" id="GO:0035348">
    <property type="term" value="P:acetyl-CoA transmembrane transport"/>
    <property type="evidence" value="ECO:0007669"/>
    <property type="project" value="InterPro"/>
</dbReference>
<evidence type="ECO:0000256" key="1">
    <source>
        <dbReference type="ARBA" id="ARBA00004141"/>
    </source>
</evidence>
<feature type="transmembrane region" description="Helical" evidence="6">
    <location>
        <begin position="390"/>
        <end position="409"/>
    </location>
</feature>
<dbReference type="Pfam" id="PF13000">
    <property type="entry name" value="Acatn"/>
    <property type="match status" value="2"/>
</dbReference>
<feature type="transmembrane region" description="Helical" evidence="6">
    <location>
        <begin position="20"/>
        <end position="36"/>
    </location>
</feature>
<feature type="transmembrane region" description="Helical" evidence="6">
    <location>
        <begin position="113"/>
        <end position="134"/>
    </location>
</feature>
<dbReference type="KEGG" id="hoh:Hoch_4990"/>
<accession>D0LVB8</accession>
<feature type="transmembrane region" description="Helical" evidence="6">
    <location>
        <begin position="229"/>
        <end position="247"/>
    </location>
</feature>
<evidence type="ECO:0000256" key="2">
    <source>
        <dbReference type="ARBA" id="ARBA00022448"/>
    </source>
</evidence>
<dbReference type="RefSeq" id="WP_012830071.1">
    <property type="nucleotide sequence ID" value="NC_013440.1"/>
</dbReference>
<sequence length="424" mass="43828">MPADERGDAATSAAAPWSRLALLFLLYFVQGLPFGFQAGALPVFLREAGVSLTTIGLSGALTLPWVLKLLWAPVVERSAVPGMGRRRSWILPMQGALALACVAGAFTEPGGSLTLLFAVVLAMNLFAATMDIAVDGLAVDTLQARDLGYGNIAQVVGYKLGMITSGGLLLSLSDRVGWGGMFALMAALVLLGCAITALVCREPAGAGDAADAAAAPGGGEVLRLMRRALGVRGAGWVLLFIATYKLGETLADTLFKPFLIDVGFSKSEIGLWVGTYGMLASLAGSTLGGVLASRIGLLRAVGWCALVRVLPVAGELWLVTGEPSASGVIAVTVAEHFFGGALTTAMFAYMMSRVDRRIGATHFTLFATVEVLGKQLAGWGAGALADATSYALVFGLALAFSIAFLALLAPMAQRPGEPPDSETS</sequence>
<comment type="subcellular location">
    <subcellularLocation>
        <location evidence="1">Membrane</location>
        <topology evidence="1">Multi-pass membrane protein</topology>
    </subcellularLocation>
</comment>
<organism evidence="7 8">
    <name type="scientific">Haliangium ochraceum (strain DSM 14365 / JCM 11303 / SMP-2)</name>
    <dbReference type="NCBI Taxonomy" id="502025"/>
    <lineage>
        <taxon>Bacteria</taxon>
        <taxon>Pseudomonadati</taxon>
        <taxon>Myxococcota</taxon>
        <taxon>Polyangia</taxon>
        <taxon>Haliangiales</taxon>
        <taxon>Kofleriaceae</taxon>
        <taxon>Haliangium</taxon>
    </lineage>
</organism>
<dbReference type="Gene3D" id="1.20.1250.20">
    <property type="entry name" value="MFS general substrate transporter like domains"/>
    <property type="match status" value="1"/>
</dbReference>
<dbReference type="SUPFAM" id="SSF103473">
    <property type="entry name" value="MFS general substrate transporter"/>
    <property type="match status" value="1"/>
</dbReference>
<dbReference type="PANTHER" id="PTHR12778">
    <property type="entry name" value="SOLUTE CARRIER FAMILY 33 ACETYL-COA TRANSPORTER -RELATED"/>
    <property type="match status" value="1"/>
</dbReference>
<evidence type="ECO:0000313" key="8">
    <source>
        <dbReference type="Proteomes" id="UP000001880"/>
    </source>
</evidence>